<protein>
    <submittedName>
        <fullName evidence="3">Uncharacterized protein</fullName>
    </submittedName>
</protein>
<dbReference type="EMBL" id="NMUH01001322">
    <property type="protein sequence ID" value="MQL91276.1"/>
    <property type="molecule type" value="Genomic_DNA"/>
</dbReference>
<reference evidence="3" key="1">
    <citation type="submission" date="2017-07" db="EMBL/GenBank/DDBJ databases">
        <title>Taro Niue Genome Assembly and Annotation.</title>
        <authorList>
            <person name="Atibalentja N."/>
            <person name="Keating K."/>
            <person name="Fields C.J."/>
        </authorList>
    </citation>
    <scope>NUCLEOTIDE SEQUENCE</scope>
    <source>
        <strain evidence="3">Niue_2</strain>
        <tissue evidence="3">Leaf</tissue>
    </source>
</reference>
<keyword evidence="2" id="KW-1133">Transmembrane helix</keyword>
<feature type="transmembrane region" description="Helical" evidence="2">
    <location>
        <begin position="21"/>
        <end position="42"/>
    </location>
</feature>
<keyword evidence="2" id="KW-0472">Membrane</keyword>
<sequence>MLVLLKLCPFSLEISWRRVEFASAWSFCCACSLYLFFTFGLIDLVLPDFFRNVSSLKRWPPRVMRDNILLLDRGHDIVANGSIEELSDDGEVDASLIKQPKGIYLYQRKPSYPRHFPLDKELFLFIQRFIPPLSLWALPLKTGCLLPLLWALLAEALTVMYGRGGLLRNWPSGDSLEQLIDARSALSFLPAGELGLLQFGCMSRGSRPYGTRDPSGVTYHLPHCVSAIPHKLREAEESRLKKKSLMPIFIDDDFLHRHFSSLANSYIKFYNSTLAKRVATGSPLGFPRRSRRPPPLLPVSTSAGAAPFGSLKTRRRRPLRLPQAQPAPASAVAAATAVSSRGRRRRRCLPVLLLARLPSHPPADAAAAASLFPLPARRPSRGRGQKRQGLEFGFDIAYHYGLLAKVWNLSSNFGFGFGFAFDSAYLNAYHYGLLVENLEFGFDIAYHCGLLAVLWDLDLVKSERLGLYDGQIEVMGLRIVFGGMYGSGMEFTVAIKHHFTFRDIRGCQSVYHRLDKYGFGTGCSASDLGRLEGDDALLTFAEWDTELVGPFGGCCI</sequence>
<evidence type="ECO:0000256" key="2">
    <source>
        <dbReference type="SAM" id="Phobius"/>
    </source>
</evidence>
<dbReference type="AlphaFoldDB" id="A0A843V7Q5"/>
<keyword evidence="4" id="KW-1185">Reference proteome</keyword>
<keyword evidence="2" id="KW-0812">Transmembrane</keyword>
<gene>
    <name evidence="3" type="ORF">Taro_023880</name>
</gene>
<proteinExistence type="predicted"/>
<name>A0A843V7Q5_COLES</name>
<organism evidence="3 4">
    <name type="scientific">Colocasia esculenta</name>
    <name type="common">Wild taro</name>
    <name type="synonym">Arum esculentum</name>
    <dbReference type="NCBI Taxonomy" id="4460"/>
    <lineage>
        <taxon>Eukaryota</taxon>
        <taxon>Viridiplantae</taxon>
        <taxon>Streptophyta</taxon>
        <taxon>Embryophyta</taxon>
        <taxon>Tracheophyta</taxon>
        <taxon>Spermatophyta</taxon>
        <taxon>Magnoliopsida</taxon>
        <taxon>Liliopsida</taxon>
        <taxon>Araceae</taxon>
        <taxon>Aroideae</taxon>
        <taxon>Colocasieae</taxon>
        <taxon>Colocasia</taxon>
    </lineage>
</organism>
<accession>A0A843V7Q5</accession>
<dbReference type="Proteomes" id="UP000652761">
    <property type="component" value="Unassembled WGS sequence"/>
</dbReference>
<evidence type="ECO:0000313" key="3">
    <source>
        <dbReference type="EMBL" id="MQL91276.1"/>
    </source>
</evidence>
<evidence type="ECO:0000313" key="4">
    <source>
        <dbReference type="Proteomes" id="UP000652761"/>
    </source>
</evidence>
<evidence type="ECO:0000256" key="1">
    <source>
        <dbReference type="SAM" id="MobiDB-lite"/>
    </source>
</evidence>
<comment type="caution">
    <text evidence="3">The sequence shown here is derived from an EMBL/GenBank/DDBJ whole genome shotgun (WGS) entry which is preliminary data.</text>
</comment>
<feature type="region of interest" description="Disordered" evidence="1">
    <location>
        <begin position="285"/>
        <end position="316"/>
    </location>
</feature>